<dbReference type="Pfam" id="PF00664">
    <property type="entry name" value="ABC_membrane"/>
    <property type="match status" value="1"/>
</dbReference>
<dbReference type="Proteomes" id="UP001589818">
    <property type="component" value="Unassembled WGS sequence"/>
</dbReference>
<dbReference type="EMBL" id="JBHLVF010000041">
    <property type="protein sequence ID" value="MFC0394663.1"/>
    <property type="molecule type" value="Genomic_DNA"/>
</dbReference>
<evidence type="ECO:0000256" key="6">
    <source>
        <dbReference type="ARBA" id="ARBA00023136"/>
    </source>
</evidence>
<evidence type="ECO:0000256" key="4">
    <source>
        <dbReference type="ARBA" id="ARBA00022840"/>
    </source>
</evidence>
<dbReference type="InterPro" id="IPR036640">
    <property type="entry name" value="ABC1_TM_sf"/>
</dbReference>
<comment type="subcellular location">
    <subcellularLocation>
        <location evidence="1">Cell membrane</location>
        <topology evidence="1">Multi-pass membrane protein</topology>
    </subcellularLocation>
</comment>
<dbReference type="InterPro" id="IPR039421">
    <property type="entry name" value="Type_1_exporter"/>
</dbReference>
<dbReference type="CDD" id="cd07346">
    <property type="entry name" value="ABC_6TM_exporters"/>
    <property type="match status" value="1"/>
</dbReference>
<dbReference type="SMART" id="SM00382">
    <property type="entry name" value="AAA"/>
    <property type="match status" value="1"/>
</dbReference>
<evidence type="ECO:0000259" key="8">
    <source>
        <dbReference type="PROSITE" id="PS50893"/>
    </source>
</evidence>
<keyword evidence="3" id="KW-0547">Nucleotide-binding</keyword>
<comment type="caution">
    <text evidence="10">The sequence shown here is derived from an EMBL/GenBank/DDBJ whole genome shotgun (WGS) entry which is preliminary data.</text>
</comment>
<evidence type="ECO:0000256" key="1">
    <source>
        <dbReference type="ARBA" id="ARBA00004651"/>
    </source>
</evidence>
<dbReference type="Gene3D" id="3.40.50.300">
    <property type="entry name" value="P-loop containing nucleotide triphosphate hydrolases"/>
    <property type="match status" value="1"/>
</dbReference>
<organism evidence="10 11">
    <name type="scientific">Paenibacillus mendelii</name>
    <dbReference type="NCBI Taxonomy" id="206163"/>
    <lineage>
        <taxon>Bacteria</taxon>
        <taxon>Bacillati</taxon>
        <taxon>Bacillota</taxon>
        <taxon>Bacilli</taxon>
        <taxon>Bacillales</taxon>
        <taxon>Paenibacillaceae</taxon>
        <taxon>Paenibacillus</taxon>
    </lineage>
</organism>
<dbReference type="GO" id="GO:0005524">
    <property type="term" value="F:ATP binding"/>
    <property type="evidence" value="ECO:0007669"/>
    <property type="project" value="UniProtKB-KW"/>
</dbReference>
<feature type="transmembrane region" description="Helical" evidence="7">
    <location>
        <begin position="132"/>
        <end position="153"/>
    </location>
</feature>
<dbReference type="Gene3D" id="1.20.1560.10">
    <property type="entry name" value="ABC transporter type 1, transmembrane domain"/>
    <property type="match status" value="1"/>
</dbReference>
<dbReference type="SUPFAM" id="SSF52540">
    <property type="entry name" value="P-loop containing nucleoside triphosphate hydrolases"/>
    <property type="match status" value="1"/>
</dbReference>
<reference evidence="10 11" key="1">
    <citation type="submission" date="2024-09" db="EMBL/GenBank/DDBJ databases">
        <authorList>
            <person name="Sun Q."/>
            <person name="Mori K."/>
        </authorList>
    </citation>
    <scope>NUCLEOTIDE SEQUENCE [LARGE SCALE GENOMIC DNA]</scope>
    <source>
        <strain evidence="10 11">CCM 4839</strain>
    </source>
</reference>
<keyword evidence="4 10" id="KW-0067">ATP-binding</keyword>
<evidence type="ECO:0000259" key="9">
    <source>
        <dbReference type="PROSITE" id="PS50929"/>
    </source>
</evidence>
<dbReference type="InterPro" id="IPR027417">
    <property type="entry name" value="P-loop_NTPase"/>
</dbReference>
<dbReference type="Pfam" id="PF00005">
    <property type="entry name" value="ABC_tran"/>
    <property type="match status" value="1"/>
</dbReference>
<evidence type="ECO:0000256" key="2">
    <source>
        <dbReference type="ARBA" id="ARBA00022692"/>
    </source>
</evidence>
<feature type="transmembrane region" description="Helical" evidence="7">
    <location>
        <begin position="53"/>
        <end position="78"/>
    </location>
</feature>
<name>A0ABV6JJC8_9BACL</name>
<gene>
    <name evidence="10" type="ORF">ACFFJ8_25295</name>
</gene>
<keyword evidence="5 7" id="KW-1133">Transmembrane helix</keyword>
<feature type="transmembrane region" description="Helical" evidence="7">
    <location>
        <begin position="160"/>
        <end position="178"/>
    </location>
</feature>
<evidence type="ECO:0000256" key="3">
    <source>
        <dbReference type="ARBA" id="ARBA00022741"/>
    </source>
</evidence>
<dbReference type="RefSeq" id="WP_204815842.1">
    <property type="nucleotide sequence ID" value="NZ_JANHOF010000001.1"/>
</dbReference>
<dbReference type="InterPro" id="IPR003593">
    <property type="entry name" value="AAA+_ATPase"/>
</dbReference>
<evidence type="ECO:0000256" key="7">
    <source>
        <dbReference type="SAM" id="Phobius"/>
    </source>
</evidence>
<dbReference type="PANTHER" id="PTHR24221">
    <property type="entry name" value="ATP-BINDING CASSETTE SUB-FAMILY B"/>
    <property type="match status" value="1"/>
</dbReference>
<dbReference type="PROSITE" id="PS50893">
    <property type="entry name" value="ABC_TRANSPORTER_2"/>
    <property type="match status" value="1"/>
</dbReference>
<sequence>MRDVMIVLRRVFMYYPLNYSVVVLLRIGGYAGLGILSGLLIQRFFNQVSGHTLTLNSLYGVTALLIVVPLVQAVSYSIDLSLSYGWTEIIRAYYRRNIFREILRKPGASPLSVDHGKLMNVIRTDTLNPESVMWSIPYFLAYAIFSCCGLIILSSIDWRVTVVLFTPLLLAVIITNWFNKRITVFYREQQKTSDRVTGLLSDIFNYSQAIKVNHAEESFLKRLQRFNEARAAANRRNDVFRTTLDSIYDNIVSLGTAFLLLLISQKIRDGQFTIGNLTLYVYFLGYVSNLIRLLGTTWAGFRNTAVSLARIQEVIGDNHVNKLTDSDTLYLKEDLPQEEAGARRERLERIEVSGLAFVYPGSNQGIRDITFTVPRGSFTVISGKVGSGKTTLLRVILGLLPRTSGDIYWNGRRVSDDSECFVPPNAAYTPQIPHLFNDTIQSNIKLGQQASDQELAHAVHLSVLDDDIASLEFGLDTVIGMKGVKLSGGQQQRVAASRMFVRNAELLVLDDISSALDRTTETRMWERLHQERQRSEAACLVVTQKRIAMQYADQIIVMDNGQIKMKGTYKELMNGENSEEFSCLLS</sequence>
<evidence type="ECO:0000313" key="11">
    <source>
        <dbReference type="Proteomes" id="UP001589818"/>
    </source>
</evidence>
<dbReference type="PROSITE" id="PS50929">
    <property type="entry name" value="ABC_TM1F"/>
    <property type="match status" value="1"/>
</dbReference>
<feature type="transmembrane region" description="Helical" evidence="7">
    <location>
        <begin position="279"/>
        <end position="301"/>
    </location>
</feature>
<feature type="domain" description="ABC transporter" evidence="8">
    <location>
        <begin position="350"/>
        <end position="585"/>
    </location>
</feature>
<dbReference type="InterPro" id="IPR011527">
    <property type="entry name" value="ABC1_TM_dom"/>
</dbReference>
<proteinExistence type="predicted"/>
<protein>
    <submittedName>
        <fullName evidence="10">ABC transporter ATP-binding protein</fullName>
    </submittedName>
</protein>
<keyword evidence="6 7" id="KW-0472">Membrane</keyword>
<dbReference type="SUPFAM" id="SSF90123">
    <property type="entry name" value="ABC transporter transmembrane region"/>
    <property type="match status" value="1"/>
</dbReference>
<keyword evidence="11" id="KW-1185">Reference proteome</keyword>
<dbReference type="PANTHER" id="PTHR24221:SF423">
    <property type="entry name" value="ABC TRANSPORTER"/>
    <property type="match status" value="1"/>
</dbReference>
<evidence type="ECO:0000313" key="10">
    <source>
        <dbReference type="EMBL" id="MFC0394663.1"/>
    </source>
</evidence>
<accession>A0ABV6JJC8</accession>
<evidence type="ECO:0000256" key="5">
    <source>
        <dbReference type="ARBA" id="ARBA00022989"/>
    </source>
</evidence>
<dbReference type="InterPro" id="IPR003439">
    <property type="entry name" value="ABC_transporter-like_ATP-bd"/>
</dbReference>
<keyword evidence="2 7" id="KW-0812">Transmembrane</keyword>
<feature type="domain" description="ABC transmembrane type-1" evidence="9">
    <location>
        <begin position="31"/>
        <end position="303"/>
    </location>
</feature>
<feature type="transmembrane region" description="Helical" evidence="7">
    <location>
        <begin position="20"/>
        <end position="41"/>
    </location>
</feature>